<dbReference type="STRING" id="565045.NOR51B_878"/>
<accession>B8KXP9</accession>
<sequence>MGLMAAASILLLTAVTAYLSYQLETTSGEADAALQFAQIVDKGSKLEALYNRIHEIRMRFEVLLRDAEIDFWQSVVVK</sequence>
<evidence type="ECO:0000313" key="2">
    <source>
        <dbReference type="Proteomes" id="UP000004699"/>
    </source>
</evidence>
<organism evidence="1 2">
    <name type="scientific">Luminiphilus syltensis NOR5-1B</name>
    <dbReference type="NCBI Taxonomy" id="565045"/>
    <lineage>
        <taxon>Bacteria</taxon>
        <taxon>Pseudomonadati</taxon>
        <taxon>Pseudomonadota</taxon>
        <taxon>Gammaproteobacteria</taxon>
        <taxon>Cellvibrionales</taxon>
        <taxon>Halieaceae</taxon>
        <taxon>Luminiphilus</taxon>
    </lineage>
</organism>
<proteinExistence type="predicted"/>
<dbReference type="Proteomes" id="UP000004699">
    <property type="component" value="Unassembled WGS sequence"/>
</dbReference>
<gene>
    <name evidence="1" type="ORF">NOR51B_878</name>
</gene>
<dbReference type="EMBL" id="DS999411">
    <property type="protein sequence ID" value="EED34938.1"/>
    <property type="molecule type" value="Genomic_DNA"/>
</dbReference>
<reference evidence="2" key="1">
    <citation type="journal article" date="2013" name="BMC Microbiol.">
        <title>Taxonomy and evolution of bacteriochlorophyll a-containing members of the OM60/NOR5 clade of marine gammaproteobacteria: description of Luminiphilus syltensis gen. nov., sp. nov., reclassification of Haliea rubra as Pseudohaliea rubra gen. nov., comb. nov., and emendation of Chromatocurvus halotolerans.</title>
        <authorList>
            <person name="Spring S."/>
            <person name="Riedel T."/>
            <person name="Sproer C."/>
            <person name="Yan S."/>
            <person name="Harder J."/>
            <person name="Fuchs B.M."/>
        </authorList>
    </citation>
    <scope>NUCLEOTIDE SEQUENCE [LARGE SCALE GENOMIC DNA]</scope>
    <source>
        <strain evidence="2">NOR51-B</strain>
    </source>
</reference>
<keyword evidence="2" id="KW-1185">Reference proteome</keyword>
<dbReference type="AlphaFoldDB" id="B8KXP9"/>
<evidence type="ECO:0000313" key="1">
    <source>
        <dbReference type="EMBL" id="EED34938.1"/>
    </source>
</evidence>
<name>B8KXP9_9GAMM</name>
<protein>
    <submittedName>
        <fullName evidence="1">Uncharacterized protein</fullName>
    </submittedName>
</protein>
<dbReference type="HOGENOM" id="CLU_2617792_0_0_6"/>
<dbReference type="eggNOG" id="COG2206">
    <property type="taxonomic scope" value="Bacteria"/>
</dbReference>